<dbReference type="RefSeq" id="WP_180848787.1">
    <property type="nucleotide sequence ID" value="NZ_CP047418.1"/>
</dbReference>
<gene>
    <name evidence="1" type="ORF">GTO87_08465</name>
</gene>
<dbReference type="KEGG" id="lsw:GTO87_08465"/>
<dbReference type="Proteomes" id="UP000510886">
    <property type="component" value="Chromosome"/>
</dbReference>
<protein>
    <submittedName>
        <fullName evidence="1">Uncharacterized protein</fullName>
    </submittedName>
</protein>
<dbReference type="EMBL" id="CP047418">
    <property type="protein sequence ID" value="QLL78613.1"/>
    <property type="molecule type" value="Genomic_DNA"/>
</dbReference>
<evidence type="ECO:0000313" key="1">
    <source>
        <dbReference type="EMBL" id="QLL78613.1"/>
    </source>
</evidence>
<name>A0A7H9ELK9_9LACO</name>
<reference evidence="1 2" key="1">
    <citation type="submission" date="2020-01" db="EMBL/GenBank/DDBJ databases">
        <title>Complete and circular genome sequences of six lactobacillus isolates from horses.</title>
        <authorList>
            <person name="Hassan H.M."/>
        </authorList>
    </citation>
    <scope>NUCLEOTIDE SEQUENCE [LARGE SCALE GENOMIC DNA]</scope>
    <source>
        <strain evidence="1 2">1A</strain>
    </source>
</reference>
<evidence type="ECO:0000313" key="2">
    <source>
        <dbReference type="Proteomes" id="UP000510886"/>
    </source>
</evidence>
<dbReference type="AlphaFoldDB" id="A0A7H9ELK9"/>
<proteinExistence type="predicted"/>
<accession>A0A7H9ELK9</accession>
<sequence>MPTKITALTREQRLKIMATLTAAQVQALGEFTRFTILSRFHTRHYLHNTDWVFQGVQVDPWYHMAHAHRGTNLYCDCGRRLKNQFILKSRRTGQVLMLGSAHFAQHAAIPHQVVREIQQGLNAINLYVDRVLVAYQRGQRFPHALYERVVQQHGFAGREQSVFYQRCNLFDQVDLPLLADDVARLRRLLRPDKPRLSPAEKQERYQATLTNWEELAQLVRAFQLQLSQLNLTPQARHRIMTNARNYALHRRQNKYYCLDRNEAATLTLTKLRAQVELKLQEISFYAQITVQHPDQQVEKLHQRAVQMLNKHGRKLVRSRQFGVAEAQALLA</sequence>
<organism evidence="1 2">
    <name type="scientific">Ligilactobacillus saerimneri</name>
    <dbReference type="NCBI Taxonomy" id="228229"/>
    <lineage>
        <taxon>Bacteria</taxon>
        <taxon>Bacillati</taxon>
        <taxon>Bacillota</taxon>
        <taxon>Bacilli</taxon>
        <taxon>Lactobacillales</taxon>
        <taxon>Lactobacillaceae</taxon>
        <taxon>Ligilactobacillus</taxon>
    </lineage>
</organism>